<evidence type="ECO:0000313" key="5">
    <source>
        <dbReference type="EMBL" id="AUR52939.1"/>
    </source>
</evidence>
<evidence type="ECO:0000256" key="3">
    <source>
        <dbReference type="ARBA" id="ARBA00023157"/>
    </source>
</evidence>
<dbReference type="OrthoDB" id="8607132at2"/>
<keyword evidence="3" id="KW-1015">Disulfide bond</keyword>
<evidence type="ECO:0000313" key="6">
    <source>
        <dbReference type="Proteomes" id="UP000236655"/>
    </source>
</evidence>
<dbReference type="GO" id="GO:0007155">
    <property type="term" value="P:cell adhesion"/>
    <property type="evidence" value="ECO:0007669"/>
    <property type="project" value="InterPro"/>
</dbReference>
<dbReference type="RefSeq" id="WP_102952225.1">
    <property type="nucleotide sequence ID" value="NZ_CP024847.1"/>
</dbReference>
<keyword evidence="6" id="KW-1185">Reference proteome</keyword>
<dbReference type="InterPro" id="IPR012902">
    <property type="entry name" value="N_methyl_site"/>
</dbReference>
<dbReference type="PANTHER" id="PTHR30093">
    <property type="entry name" value="GENERAL SECRETION PATHWAY PROTEIN G"/>
    <property type="match status" value="1"/>
</dbReference>
<evidence type="ECO:0000256" key="2">
    <source>
        <dbReference type="ARBA" id="ARBA00022481"/>
    </source>
</evidence>
<dbReference type="KEGG" id="nba:CUN60_11750"/>
<feature type="transmembrane region" description="Helical" evidence="4">
    <location>
        <begin position="6"/>
        <end position="29"/>
    </location>
</feature>
<dbReference type="SUPFAM" id="SSF54523">
    <property type="entry name" value="Pili subunits"/>
    <property type="match status" value="1"/>
</dbReference>
<gene>
    <name evidence="5" type="ORF">CUN60_11750</name>
</gene>
<dbReference type="Pfam" id="PF07963">
    <property type="entry name" value="N_methyl"/>
    <property type="match status" value="1"/>
</dbReference>
<dbReference type="Gene3D" id="3.30.700.10">
    <property type="entry name" value="Glycoprotein, Type 4 Pilin"/>
    <property type="match status" value="1"/>
</dbReference>
<dbReference type="Pfam" id="PF00114">
    <property type="entry name" value="Pilin"/>
    <property type="match status" value="1"/>
</dbReference>
<dbReference type="EMBL" id="CP024847">
    <property type="protein sequence ID" value="AUR52939.1"/>
    <property type="molecule type" value="Genomic_DNA"/>
</dbReference>
<name>A0A2I7N917_9NEIS</name>
<keyword evidence="4" id="KW-0812">Transmembrane</keyword>
<evidence type="ECO:0000256" key="1">
    <source>
        <dbReference type="ARBA" id="ARBA00005233"/>
    </source>
</evidence>
<dbReference type="AlphaFoldDB" id="A0A2I7N917"/>
<reference evidence="6" key="1">
    <citation type="submission" date="2017-11" db="EMBL/GenBank/DDBJ databases">
        <authorList>
            <person name="Chan K.G."/>
            <person name="Lee L.S."/>
        </authorList>
    </citation>
    <scope>NUCLEOTIDE SEQUENCE [LARGE SCALE GENOMIC DNA]</scope>
    <source>
        <strain evidence="6">DSM 100970</strain>
    </source>
</reference>
<dbReference type="NCBIfam" id="TIGR02532">
    <property type="entry name" value="IV_pilin_GFxxxE"/>
    <property type="match status" value="1"/>
</dbReference>
<dbReference type="Proteomes" id="UP000236655">
    <property type="component" value="Chromosome"/>
</dbReference>
<evidence type="ECO:0000256" key="4">
    <source>
        <dbReference type="SAM" id="Phobius"/>
    </source>
</evidence>
<dbReference type="PANTHER" id="PTHR30093:SF34">
    <property type="entry name" value="PREPILIN PEPTIDASE-DEPENDENT PROTEIN D"/>
    <property type="match status" value="1"/>
</dbReference>
<keyword evidence="4" id="KW-1133">Transmembrane helix</keyword>
<protein>
    <submittedName>
        <fullName evidence="5">Prepilin-type cleavage/methylation domain-containing protein</fullName>
    </submittedName>
</protein>
<dbReference type="InterPro" id="IPR045584">
    <property type="entry name" value="Pilin-like"/>
</dbReference>
<sequence length="153" mass="16693">MKRQGFTMIELMIAVAVIGILAAIAVPAYQSYTIRSKMSEVFIFANNAELAVNEYYMTNHEFPTTNDQAGLATNITGQYVTNVEVVVPTPGGSNSNPFIRVTFSIPGLSTSYANDLRFLVTVNSDATLTWKCTALGQSGAYRMDRAYIPTACQ</sequence>
<comment type="similarity">
    <text evidence="1">Belongs to the N-Me-Phe pilin family.</text>
</comment>
<proteinExistence type="inferred from homology"/>
<dbReference type="GO" id="GO:0009289">
    <property type="term" value="C:pilus"/>
    <property type="evidence" value="ECO:0007669"/>
    <property type="project" value="InterPro"/>
</dbReference>
<keyword evidence="2" id="KW-0488">Methylation</keyword>
<organism evidence="5 6">
    <name type="scientific">Aquella oligotrophica</name>
    <dbReference type="NCBI Taxonomy" id="2067065"/>
    <lineage>
        <taxon>Bacteria</taxon>
        <taxon>Pseudomonadati</taxon>
        <taxon>Pseudomonadota</taxon>
        <taxon>Betaproteobacteria</taxon>
        <taxon>Neisseriales</taxon>
        <taxon>Neisseriaceae</taxon>
        <taxon>Aquella</taxon>
    </lineage>
</organism>
<keyword evidence="4" id="KW-0472">Membrane</keyword>
<accession>A0A2I7N917</accession>
<dbReference type="InterPro" id="IPR001082">
    <property type="entry name" value="Pilin"/>
</dbReference>